<reference evidence="2" key="1">
    <citation type="submission" date="2016-11" db="EMBL/GenBank/DDBJ databases">
        <authorList>
            <person name="Varghese N."/>
            <person name="Submissions S."/>
        </authorList>
    </citation>
    <scope>NUCLEOTIDE SEQUENCE [LARGE SCALE GENOMIC DNA]</scope>
    <source>
        <strain evidence="2">DSM 16990</strain>
    </source>
</reference>
<dbReference type="EMBL" id="FQUQ01000002">
    <property type="protein sequence ID" value="SHF20806.1"/>
    <property type="molecule type" value="Genomic_DNA"/>
</dbReference>
<evidence type="ECO:0000313" key="1">
    <source>
        <dbReference type="EMBL" id="SHF20806.1"/>
    </source>
</evidence>
<dbReference type="STRING" id="288992.SAMN04488522_102437"/>
<evidence type="ECO:0000313" key="2">
    <source>
        <dbReference type="Proteomes" id="UP000184287"/>
    </source>
</evidence>
<name>A0A1M4ZT96_9SPHI</name>
<dbReference type="OrthoDB" id="4459672at2"/>
<accession>A0A1M4ZT96</accession>
<protein>
    <recommendedName>
        <fullName evidence="3">Immunity protein 44</fullName>
    </recommendedName>
</protein>
<dbReference type="Proteomes" id="UP000184287">
    <property type="component" value="Unassembled WGS sequence"/>
</dbReference>
<dbReference type="AlphaFoldDB" id="A0A1M4ZT96"/>
<dbReference type="RefSeq" id="WP_073230356.1">
    <property type="nucleotide sequence ID" value="NZ_FQUQ01000002.1"/>
</dbReference>
<organism evidence="1 2">
    <name type="scientific">Pedobacter caeni</name>
    <dbReference type="NCBI Taxonomy" id="288992"/>
    <lineage>
        <taxon>Bacteria</taxon>
        <taxon>Pseudomonadati</taxon>
        <taxon>Bacteroidota</taxon>
        <taxon>Sphingobacteriia</taxon>
        <taxon>Sphingobacteriales</taxon>
        <taxon>Sphingobacteriaceae</taxon>
        <taxon>Pedobacter</taxon>
    </lineage>
</organism>
<keyword evidence="2" id="KW-1185">Reference proteome</keyword>
<sequence length="170" mass="19290">MGIFLKITYDSQGGKTAEKAFTNQKVLDYIIDGLNNYSWQDSISVKLTTLDPKYSHIALGTILRFFHLKNIEAGNLKSFSRYIKKDDKLIIDQMLVIDKYEDLSEDETRKALCDDISLYFKEMILKYKDRFLDFDAVAFILLLEGKFEEIKEGKCISNSAGGVDSGVSGA</sequence>
<evidence type="ECO:0008006" key="3">
    <source>
        <dbReference type="Google" id="ProtNLM"/>
    </source>
</evidence>
<proteinExistence type="predicted"/>
<gene>
    <name evidence="1" type="ORF">SAMN04488522_102437</name>
</gene>